<dbReference type="Proteomes" id="UP000578819">
    <property type="component" value="Unassembled WGS sequence"/>
</dbReference>
<comment type="caution">
    <text evidence="2">The sequence shown here is derived from an EMBL/GenBank/DDBJ whole genome shotgun (WGS) entry which is preliminary data.</text>
</comment>
<reference evidence="2 3" key="1">
    <citation type="submission" date="2020-08" db="EMBL/GenBank/DDBJ databases">
        <title>Sequencing the genomes of 1000 actinobacteria strains.</title>
        <authorList>
            <person name="Klenk H.-P."/>
        </authorList>
    </citation>
    <scope>NUCLEOTIDE SEQUENCE [LARGE SCALE GENOMIC DNA]</scope>
    <source>
        <strain evidence="2 3">DSM 45886</strain>
    </source>
</reference>
<dbReference type="AlphaFoldDB" id="A0A7W7SWP2"/>
<keyword evidence="3" id="KW-1185">Reference proteome</keyword>
<accession>A0A7W7SWP2</accession>
<dbReference type="RefSeq" id="WP_184538491.1">
    <property type="nucleotide sequence ID" value="NZ_JACHJW010000001.1"/>
</dbReference>
<sequence length="80" mass="8670">MSYPEPDALLPAEESAPRRCRRCGHPVPRGRLFEGYGIDCAIRLGMLPGTARVRAAPQEGPDLFDQLEEGRDEGCSGPSS</sequence>
<proteinExistence type="predicted"/>
<gene>
    <name evidence="2" type="ORF">FHR38_006067</name>
</gene>
<evidence type="ECO:0000313" key="3">
    <source>
        <dbReference type="Proteomes" id="UP000578819"/>
    </source>
</evidence>
<evidence type="ECO:0000256" key="1">
    <source>
        <dbReference type="SAM" id="MobiDB-lite"/>
    </source>
</evidence>
<organism evidence="2 3">
    <name type="scientific">Micromonospora polyrhachis</name>
    <dbReference type="NCBI Taxonomy" id="1282883"/>
    <lineage>
        <taxon>Bacteria</taxon>
        <taxon>Bacillati</taxon>
        <taxon>Actinomycetota</taxon>
        <taxon>Actinomycetes</taxon>
        <taxon>Micromonosporales</taxon>
        <taxon>Micromonosporaceae</taxon>
        <taxon>Micromonospora</taxon>
    </lineage>
</organism>
<name>A0A7W7SWP2_9ACTN</name>
<dbReference type="EMBL" id="JACHJW010000001">
    <property type="protein sequence ID" value="MBB4962334.1"/>
    <property type="molecule type" value="Genomic_DNA"/>
</dbReference>
<protein>
    <submittedName>
        <fullName evidence="2">Uncharacterized protein</fullName>
    </submittedName>
</protein>
<feature type="region of interest" description="Disordered" evidence="1">
    <location>
        <begin position="59"/>
        <end position="80"/>
    </location>
</feature>
<evidence type="ECO:0000313" key="2">
    <source>
        <dbReference type="EMBL" id="MBB4962334.1"/>
    </source>
</evidence>